<reference evidence="2" key="1">
    <citation type="submission" date="2023-03" db="EMBL/GenBank/DDBJ databases">
        <title>Massive genome expansion in bonnet fungi (Mycena s.s.) driven by repeated elements and novel gene families across ecological guilds.</title>
        <authorList>
            <consortium name="Lawrence Berkeley National Laboratory"/>
            <person name="Harder C.B."/>
            <person name="Miyauchi S."/>
            <person name="Viragh M."/>
            <person name="Kuo A."/>
            <person name="Thoen E."/>
            <person name="Andreopoulos B."/>
            <person name="Lu D."/>
            <person name="Skrede I."/>
            <person name="Drula E."/>
            <person name="Henrissat B."/>
            <person name="Morin E."/>
            <person name="Kohler A."/>
            <person name="Barry K."/>
            <person name="LaButti K."/>
            <person name="Morin E."/>
            <person name="Salamov A."/>
            <person name="Lipzen A."/>
            <person name="Mereny Z."/>
            <person name="Hegedus B."/>
            <person name="Baldrian P."/>
            <person name="Stursova M."/>
            <person name="Weitz H."/>
            <person name="Taylor A."/>
            <person name="Grigoriev I.V."/>
            <person name="Nagy L.G."/>
            <person name="Martin F."/>
            <person name="Kauserud H."/>
        </authorList>
    </citation>
    <scope>NUCLEOTIDE SEQUENCE</scope>
    <source>
        <strain evidence="2">CBHHK188m</strain>
    </source>
</reference>
<gene>
    <name evidence="2" type="ORF">DFH07DRAFT_764679</name>
</gene>
<comment type="caution">
    <text evidence="2">The sequence shown here is derived from an EMBL/GenBank/DDBJ whole genome shotgun (WGS) entry which is preliminary data.</text>
</comment>
<feature type="compositionally biased region" description="Basic residues" evidence="1">
    <location>
        <begin position="136"/>
        <end position="145"/>
    </location>
</feature>
<sequence length="241" mass="26235">MDTRERRVIGPRDLAKHASGFDASPKALAKRLKARLPWPRLYQACDVPLKSLYSPPQPCQSTRGLSNHYNKCQALKSQRAAGVSHAIAVDSAAVEAASAALAQAAPEASANFTDEVRPASPFISPPSPLPHGPGGRPRRRIRLPKRYQDEPPPLPTAVEVPVVPREPSPPPMAPSVQKSPPRWVKTEPNAYGLYRIFPNQPTHDPEATISLDNLCKSPDLLVAEKIPSVPSSTSVKLHFRL</sequence>
<evidence type="ECO:0000313" key="2">
    <source>
        <dbReference type="EMBL" id="KAJ7782534.1"/>
    </source>
</evidence>
<dbReference type="AlphaFoldDB" id="A0AAD7KBW5"/>
<organism evidence="2 3">
    <name type="scientific">Mycena maculata</name>
    <dbReference type="NCBI Taxonomy" id="230809"/>
    <lineage>
        <taxon>Eukaryota</taxon>
        <taxon>Fungi</taxon>
        <taxon>Dikarya</taxon>
        <taxon>Basidiomycota</taxon>
        <taxon>Agaricomycotina</taxon>
        <taxon>Agaricomycetes</taxon>
        <taxon>Agaricomycetidae</taxon>
        <taxon>Agaricales</taxon>
        <taxon>Marasmiineae</taxon>
        <taxon>Mycenaceae</taxon>
        <taxon>Mycena</taxon>
    </lineage>
</organism>
<feature type="region of interest" description="Disordered" evidence="1">
    <location>
        <begin position="112"/>
        <end position="183"/>
    </location>
</feature>
<evidence type="ECO:0000313" key="3">
    <source>
        <dbReference type="Proteomes" id="UP001215280"/>
    </source>
</evidence>
<accession>A0AAD7KBW5</accession>
<name>A0AAD7KBW5_9AGAR</name>
<feature type="compositionally biased region" description="Pro residues" evidence="1">
    <location>
        <begin position="164"/>
        <end position="173"/>
    </location>
</feature>
<protein>
    <submittedName>
        <fullName evidence="2">Uncharacterized protein</fullName>
    </submittedName>
</protein>
<dbReference type="Proteomes" id="UP001215280">
    <property type="component" value="Unassembled WGS sequence"/>
</dbReference>
<proteinExistence type="predicted"/>
<evidence type="ECO:0000256" key="1">
    <source>
        <dbReference type="SAM" id="MobiDB-lite"/>
    </source>
</evidence>
<dbReference type="EMBL" id="JARJLG010000003">
    <property type="protein sequence ID" value="KAJ7782534.1"/>
    <property type="molecule type" value="Genomic_DNA"/>
</dbReference>
<keyword evidence="3" id="KW-1185">Reference proteome</keyword>